<evidence type="ECO:0000313" key="10">
    <source>
        <dbReference type="EMBL" id="KAA0201209.1"/>
    </source>
</evidence>
<dbReference type="GO" id="GO:0005634">
    <property type="term" value="C:nucleus"/>
    <property type="evidence" value="ECO:0007669"/>
    <property type="project" value="UniProtKB-SubCell"/>
</dbReference>
<dbReference type="PANTHER" id="PTHR23238">
    <property type="entry name" value="RNA BINDING PROTEIN"/>
    <property type="match status" value="1"/>
</dbReference>
<keyword evidence="2" id="KW-0479">Metal-binding</keyword>
<feature type="region of interest" description="Disordered" evidence="8">
    <location>
        <begin position="332"/>
        <end position="369"/>
    </location>
</feature>
<evidence type="ECO:0000256" key="4">
    <source>
        <dbReference type="ARBA" id="ARBA00022833"/>
    </source>
</evidence>
<comment type="caution">
    <text evidence="10">The sequence shown here is derived from an EMBL/GenBank/DDBJ whole genome shotgun (WGS) entry which is preliminary data.</text>
</comment>
<evidence type="ECO:0000256" key="6">
    <source>
        <dbReference type="ARBA" id="ARBA00023242"/>
    </source>
</evidence>
<organism evidence="10 11">
    <name type="scientific">Fasciolopsis buskii</name>
    <dbReference type="NCBI Taxonomy" id="27845"/>
    <lineage>
        <taxon>Eukaryota</taxon>
        <taxon>Metazoa</taxon>
        <taxon>Spiralia</taxon>
        <taxon>Lophotrochozoa</taxon>
        <taxon>Platyhelminthes</taxon>
        <taxon>Trematoda</taxon>
        <taxon>Digenea</taxon>
        <taxon>Plagiorchiida</taxon>
        <taxon>Echinostomata</taxon>
        <taxon>Echinostomatoidea</taxon>
        <taxon>Fasciolidae</taxon>
        <taxon>Fasciolopsis</taxon>
    </lineage>
</organism>
<feature type="compositionally biased region" description="Gly residues" evidence="8">
    <location>
        <begin position="336"/>
        <end position="353"/>
    </location>
</feature>
<feature type="region of interest" description="Disordered" evidence="8">
    <location>
        <begin position="159"/>
        <end position="190"/>
    </location>
</feature>
<evidence type="ECO:0000256" key="1">
    <source>
        <dbReference type="ARBA" id="ARBA00004123"/>
    </source>
</evidence>
<dbReference type="GO" id="GO:0008270">
    <property type="term" value="F:zinc ion binding"/>
    <property type="evidence" value="ECO:0007669"/>
    <property type="project" value="UniProtKB-KW"/>
</dbReference>
<feature type="compositionally biased region" description="Gly residues" evidence="8">
    <location>
        <begin position="456"/>
        <end position="470"/>
    </location>
</feature>
<dbReference type="InterPro" id="IPR034870">
    <property type="entry name" value="TET_fam"/>
</dbReference>
<keyword evidence="11" id="KW-1185">Reference proteome</keyword>
<proteinExistence type="predicted"/>
<dbReference type="AlphaFoldDB" id="A0A8E0S4M4"/>
<dbReference type="GO" id="GO:0003723">
    <property type="term" value="F:RNA binding"/>
    <property type="evidence" value="ECO:0007669"/>
    <property type="project" value="UniProtKB-KW"/>
</dbReference>
<dbReference type="Gene3D" id="4.10.1060.10">
    <property type="entry name" value="Zinc finger, RanBP2-type"/>
    <property type="match status" value="1"/>
</dbReference>
<reference evidence="10" key="1">
    <citation type="submission" date="2019-05" db="EMBL/GenBank/DDBJ databases">
        <title>Annotation for the trematode Fasciolopsis buski.</title>
        <authorList>
            <person name="Choi Y.-J."/>
        </authorList>
    </citation>
    <scope>NUCLEOTIDE SEQUENCE</scope>
    <source>
        <strain evidence="10">HT</strain>
        <tissue evidence="10">Whole worm</tissue>
    </source>
</reference>
<evidence type="ECO:0000259" key="9">
    <source>
        <dbReference type="PROSITE" id="PS50199"/>
    </source>
</evidence>
<dbReference type="PROSITE" id="PS01358">
    <property type="entry name" value="ZF_RANBP2_1"/>
    <property type="match status" value="1"/>
</dbReference>
<keyword evidence="6" id="KW-0539">Nucleus</keyword>
<dbReference type="GO" id="GO:0006355">
    <property type="term" value="P:regulation of DNA-templated transcription"/>
    <property type="evidence" value="ECO:0007669"/>
    <property type="project" value="InterPro"/>
</dbReference>
<keyword evidence="3 7" id="KW-0863">Zinc-finger</keyword>
<dbReference type="OrthoDB" id="76445at2759"/>
<evidence type="ECO:0000256" key="2">
    <source>
        <dbReference type="ARBA" id="ARBA00022723"/>
    </source>
</evidence>
<protein>
    <submittedName>
        <fullName evidence="10">RNA-binding protein EWS</fullName>
    </submittedName>
</protein>
<feature type="region of interest" description="Disordered" evidence="8">
    <location>
        <begin position="456"/>
        <end position="478"/>
    </location>
</feature>
<dbReference type="EMBL" id="LUCM01000034">
    <property type="protein sequence ID" value="KAA0201209.1"/>
    <property type="molecule type" value="Genomic_DNA"/>
</dbReference>
<dbReference type="PROSITE" id="PS50199">
    <property type="entry name" value="ZF_RANBP2_2"/>
    <property type="match status" value="1"/>
</dbReference>
<name>A0A8E0S4M4_9TREM</name>
<keyword evidence="5" id="KW-0694">RNA-binding</keyword>
<evidence type="ECO:0000256" key="3">
    <source>
        <dbReference type="ARBA" id="ARBA00022771"/>
    </source>
</evidence>
<evidence type="ECO:0000256" key="8">
    <source>
        <dbReference type="SAM" id="MobiDB-lite"/>
    </source>
</evidence>
<gene>
    <name evidence="10" type="ORF">FBUS_10464</name>
</gene>
<dbReference type="InterPro" id="IPR035979">
    <property type="entry name" value="RBD_domain_sf"/>
</dbReference>
<feature type="domain" description="RanBP2-type" evidence="9">
    <location>
        <begin position="369"/>
        <end position="398"/>
    </location>
</feature>
<accession>A0A8E0S4M4</accession>
<evidence type="ECO:0000256" key="7">
    <source>
        <dbReference type="PROSITE-ProRule" id="PRU00322"/>
    </source>
</evidence>
<dbReference type="SUPFAM" id="SSF90209">
    <property type="entry name" value="Ran binding protein zinc finger-like"/>
    <property type="match status" value="1"/>
</dbReference>
<dbReference type="InterPro" id="IPR001876">
    <property type="entry name" value="Znf_RanBP2"/>
</dbReference>
<dbReference type="InterPro" id="IPR036443">
    <property type="entry name" value="Znf_RanBP2_sf"/>
</dbReference>
<dbReference type="SUPFAM" id="SSF54928">
    <property type="entry name" value="RNA-binding domain, RBD"/>
    <property type="match status" value="1"/>
</dbReference>
<feature type="compositionally biased region" description="Polar residues" evidence="8">
    <location>
        <begin position="354"/>
        <end position="367"/>
    </location>
</feature>
<keyword evidence="4" id="KW-0862">Zinc</keyword>
<comment type="subcellular location">
    <subcellularLocation>
        <location evidence="1">Nucleus</location>
    </subcellularLocation>
</comment>
<dbReference type="InterPro" id="IPR012677">
    <property type="entry name" value="Nucleotide-bd_a/b_plait_sf"/>
</dbReference>
<evidence type="ECO:0000313" key="11">
    <source>
        <dbReference type="Proteomes" id="UP000728185"/>
    </source>
</evidence>
<sequence>MQQQAQPGGYPHFHYPTASGDQNAQLLHGYALPQQGGASAAAVQGAMFGAQSAASYSFDQSAGGYTQSPSVPVCQVGPGSQVPMQPGPFNQYAGMGQNVPPGLAAMQAGLGSDMQQFGPLMANAFGQPMSANGAILEAIAHEQGLAGFNPMAFLQDPTGGAARGGSVRGSQRGGYNKFGGPRTNSNLPSVTNPVQINSKSGMPMVWIFKEKGIPKGEALVTYEDPQCVQAAIKWFQEHEFLGRKIEVKQAINSQRPVIIPPGGGGGQNNAMINNPSMMNPAGSANTAAALAAAAVAAAASGNTMASLMNNSAAAAASLAALTGGTGPQYDGKDYSGAGGRGGSASRGGRGGITNGSAARTGGSNQAGSREGDWCCAQCCNINFSWREQCNRCHTARSQDMNNAVDVPGMPRPAGVGVPRGGGQGSIPVLNAGAPPTMPGFGRGGPVGASMPMAARGGRGGGPMRGSGVGVGRARPAPY</sequence>
<dbReference type="Proteomes" id="UP000728185">
    <property type="component" value="Unassembled WGS sequence"/>
</dbReference>
<evidence type="ECO:0000256" key="5">
    <source>
        <dbReference type="ARBA" id="ARBA00022884"/>
    </source>
</evidence>
<dbReference type="Gene3D" id="3.30.70.330">
    <property type="match status" value="1"/>
</dbReference>